<dbReference type="eggNOG" id="COG1305">
    <property type="taxonomic scope" value="Bacteria"/>
</dbReference>
<dbReference type="GO" id="GO:0006508">
    <property type="term" value="P:proteolysis"/>
    <property type="evidence" value="ECO:0007669"/>
    <property type="project" value="UniProtKB-KW"/>
</dbReference>
<dbReference type="STRING" id="1178825.SAMN05216261_2263"/>
<dbReference type="SUPFAM" id="SSF54001">
    <property type="entry name" value="Cysteine proteinases"/>
    <property type="match status" value="1"/>
</dbReference>
<dbReference type="SMART" id="SM00460">
    <property type="entry name" value="TGc"/>
    <property type="match status" value="1"/>
</dbReference>
<dbReference type="GO" id="GO:0008233">
    <property type="term" value="F:peptidase activity"/>
    <property type="evidence" value="ECO:0007669"/>
    <property type="project" value="UniProtKB-KW"/>
</dbReference>
<reference evidence="2 3" key="1">
    <citation type="submission" date="2016-11" db="EMBL/GenBank/DDBJ databases">
        <authorList>
            <person name="Jaros S."/>
            <person name="Januszkiewicz K."/>
            <person name="Wedrychowicz H."/>
        </authorList>
    </citation>
    <scope>NUCLEOTIDE SEQUENCE [LARGE SCALE GENOMIC DNA]</scope>
    <source>
        <strain evidence="2 3">CGMCC 1.12213</strain>
    </source>
</reference>
<dbReference type="Pfam" id="PF08379">
    <property type="entry name" value="Bact_transglu_N"/>
    <property type="match status" value="1"/>
</dbReference>
<evidence type="ECO:0000313" key="2">
    <source>
        <dbReference type="EMBL" id="SHI94229.1"/>
    </source>
</evidence>
<proteinExistence type="predicted"/>
<dbReference type="OrthoDB" id="9804872at2"/>
<protein>
    <submittedName>
        <fullName evidence="2">Transglutaminase-like enzyme, putative cysteine protease</fullName>
    </submittedName>
</protein>
<dbReference type="InterPro" id="IPR013589">
    <property type="entry name" value="Bac_transglu_N"/>
</dbReference>
<keyword evidence="3" id="KW-1185">Reference proteome</keyword>
<dbReference type="Gene3D" id="3.10.620.30">
    <property type="match status" value="1"/>
</dbReference>
<keyword evidence="2" id="KW-0378">Hydrolase</keyword>
<feature type="domain" description="Transglutaminase-like" evidence="1">
    <location>
        <begin position="171"/>
        <end position="237"/>
    </location>
</feature>
<dbReference type="InterPro" id="IPR002931">
    <property type="entry name" value="Transglutaminase-like"/>
</dbReference>
<evidence type="ECO:0000259" key="1">
    <source>
        <dbReference type="SMART" id="SM00460"/>
    </source>
</evidence>
<dbReference type="InterPro" id="IPR038765">
    <property type="entry name" value="Papain-like_cys_pep_sf"/>
</dbReference>
<dbReference type="EMBL" id="FQYK01000005">
    <property type="protein sequence ID" value="SHI94229.1"/>
    <property type="molecule type" value="Genomic_DNA"/>
</dbReference>
<sequence length="317" mass="36496">MATFYIKHITKYTYSKDVIDGATLIRLHPINDEFQKVNSHFLTITNNTFVETFTDFYNNRVGTFMITEPHSELVIESDVEVITFDRIFPDDSVDTPSQWLALKKLKQDINFIDFLQHRPFSGSQDVLKLIEYKNLKSKSPYKAVLELCEYIYQNFKYHKGITNVDSSIEEVWKLKAGVCQDFTVLLLQMVRMLGIPARYVSGYICPNDAITRGEGATHAWIEAYIPFYGWLGIDPTNNAIANENHVRLAIGRNYNDCSPVKGVFKGKVEAELHVKVHVSTSKNMVNSTTQTDNFIPLETDNSFQQNLERIQQQQMQQ</sequence>
<evidence type="ECO:0000313" key="3">
    <source>
        <dbReference type="Proteomes" id="UP000184396"/>
    </source>
</evidence>
<dbReference type="PANTHER" id="PTHR33490:SF6">
    <property type="entry name" value="SLL1049 PROTEIN"/>
    <property type="match status" value="1"/>
</dbReference>
<dbReference type="RefSeq" id="WP_019387777.1">
    <property type="nucleotide sequence ID" value="NZ_ALIH01000007.1"/>
</dbReference>
<keyword evidence="2" id="KW-0645">Protease</keyword>
<accession>A0A1M6F9E8</accession>
<organism evidence="2 3">
    <name type="scientific">Algibacter luteus</name>
    <dbReference type="NCBI Taxonomy" id="1178825"/>
    <lineage>
        <taxon>Bacteria</taxon>
        <taxon>Pseudomonadati</taxon>
        <taxon>Bacteroidota</taxon>
        <taxon>Flavobacteriia</taxon>
        <taxon>Flavobacteriales</taxon>
        <taxon>Flavobacteriaceae</taxon>
        <taxon>Algibacter</taxon>
    </lineage>
</organism>
<dbReference type="PANTHER" id="PTHR33490">
    <property type="entry name" value="BLR5614 PROTEIN-RELATED"/>
    <property type="match status" value="1"/>
</dbReference>
<dbReference type="AlphaFoldDB" id="A0A1M6F9E8"/>
<dbReference type="Proteomes" id="UP000184396">
    <property type="component" value="Unassembled WGS sequence"/>
</dbReference>
<dbReference type="Pfam" id="PF01841">
    <property type="entry name" value="Transglut_core"/>
    <property type="match status" value="1"/>
</dbReference>
<gene>
    <name evidence="2" type="ORF">SAMN05216261_2263</name>
</gene>
<name>A0A1M6F9E8_9FLAO</name>